<dbReference type="PROSITE" id="PS51132">
    <property type="entry name" value="OLF"/>
    <property type="match status" value="1"/>
</dbReference>
<evidence type="ECO:0000256" key="10">
    <source>
        <dbReference type="ARBA" id="ARBA00017216"/>
    </source>
</evidence>
<keyword evidence="20 30" id="KW-0175">Coiled coil</keyword>
<dbReference type="GO" id="GO:0001649">
    <property type="term" value="P:osteoblast differentiation"/>
    <property type="evidence" value="ECO:0007669"/>
    <property type="project" value="TreeGrafter"/>
</dbReference>
<organism evidence="33 34">
    <name type="scientific">Pygocentrus nattereri</name>
    <name type="common">Red-bellied piranha</name>
    <dbReference type="NCBI Taxonomy" id="42514"/>
    <lineage>
        <taxon>Eukaryota</taxon>
        <taxon>Metazoa</taxon>
        <taxon>Chordata</taxon>
        <taxon>Craniata</taxon>
        <taxon>Vertebrata</taxon>
        <taxon>Euteleostomi</taxon>
        <taxon>Actinopterygii</taxon>
        <taxon>Neopterygii</taxon>
        <taxon>Teleostei</taxon>
        <taxon>Ostariophysi</taxon>
        <taxon>Characiformes</taxon>
        <taxon>Characoidei</taxon>
        <taxon>Pygocentrus</taxon>
    </lineage>
</organism>
<evidence type="ECO:0000256" key="5">
    <source>
        <dbReference type="ARBA" id="ARBA00004498"/>
    </source>
</evidence>
<evidence type="ECO:0000256" key="31">
    <source>
        <dbReference type="SAM" id="SignalP"/>
    </source>
</evidence>
<feature type="coiled-coil region" evidence="30">
    <location>
        <begin position="93"/>
        <end position="127"/>
    </location>
</feature>
<dbReference type="GO" id="GO:0005794">
    <property type="term" value="C:Golgi apparatus"/>
    <property type="evidence" value="ECO:0007669"/>
    <property type="project" value="UniProtKB-SubCell"/>
</dbReference>
<evidence type="ECO:0000256" key="25">
    <source>
        <dbReference type="ARBA" id="ARBA00023157"/>
    </source>
</evidence>
<evidence type="ECO:0000256" key="6">
    <source>
        <dbReference type="ARBA" id="ARBA00004541"/>
    </source>
</evidence>
<evidence type="ECO:0000256" key="1">
    <source>
        <dbReference type="ARBA" id="ARBA00004138"/>
    </source>
</evidence>
<evidence type="ECO:0000313" key="33">
    <source>
        <dbReference type="Ensembl" id="ENSPNAP00000063216.1"/>
    </source>
</evidence>
<dbReference type="GO" id="GO:0005929">
    <property type="term" value="C:cilium"/>
    <property type="evidence" value="ECO:0007669"/>
    <property type="project" value="UniProtKB-SubCell"/>
</dbReference>
<keyword evidence="28" id="KW-0968">Cytoplasmic vesicle</keyword>
<dbReference type="Proteomes" id="UP001501920">
    <property type="component" value="Chromosome 2"/>
</dbReference>
<keyword evidence="26" id="KW-0966">Cell projection</keyword>
<keyword evidence="19" id="KW-0333">Golgi apparatus</keyword>
<dbReference type="GO" id="GO:0005743">
    <property type="term" value="C:mitochondrial inner membrane"/>
    <property type="evidence" value="ECO:0007669"/>
    <property type="project" value="UniProtKB-SubCell"/>
</dbReference>
<dbReference type="Pfam" id="PF02191">
    <property type="entry name" value="OLF"/>
    <property type="match status" value="1"/>
</dbReference>
<evidence type="ECO:0000259" key="32">
    <source>
        <dbReference type="PROSITE" id="PS51132"/>
    </source>
</evidence>
<protein>
    <recommendedName>
        <fullName evidence="10">Myocilin</fullName>
    </recommendedName>
</protein>
<keyword evidence="12" id="KW-0272">Extracellular matrix</keyword>
<evidence type="ECO:0000256" key="4">
    <source>
        <dbReference type="ARBA" id="ARBA00004427"/>
    </source>
</evidence>
<evidence type="ECO:0000256" key="16">
    <source>
        <dbReference type="ARBA" id="ARBA00022792"/>
    </source>
</evidence>
<evidence type="ECO:0000256" key="18">
    <source>
        <dbReference type="ARBA" id="ARBA00022837"/>
    </source>
</evidence>
<keyword evidence="22" id="KW-0496">Mitochondrion</keyword>
<dbReference type="GO" id="GO:0005758">
    <property type="term" value="C:mitochondrial intermembrane space"/>
    <property type="evidence" value="ECO:0007669"/>
    <property type="project" value="UniProtKB-SubCell"/>
</dbReference>
<evidence type="ECO:0000256" key="27">
    <source>
        <dbReference type="ARBA" id="ARBA00023288"/>
    </source>
</evidence>
<evidence type="ECO:0000256" key="14">
    <source>
        <dbReference type="ARBA" id="ARBA00022729"/>
    </source>
</evidence>
<dbReference type="GO" id="GO:0031410">
    <property type="term" value="C:cytoplasmic vesicle"/>
    <property type="evidence" value="ECO:0007669"/>
    <property type="project" value="UniProtKB-SubCell"/>
</dbReference>
<feature type="chain" id="PRO_5043747909" description="Myocilin" evidence="31">
    <location>
        <begin position="19"/>
        <end position="440"/>
    </location>
</feature>
<keyword evidence="17" id="KW-0256">Endoplasmic reticulum</keyword>
<evidence type="ECO:0000256" key="12">
    <source>
        <dbReference type="ARBA" id="ARBA00022530"/>
    </source>
</evidence>
<evidence type="ECO:0000256" key="11">
    <source>
        <dbReference type="ARBA" id="ARBA00022525"/>
    </source>
</evidence>
<dbReference type="GO" id="GO:0005791">
    <property type="term" value="C:rough endoplasmic reticulum"/>
    <property type="evidence" value="ECO:0007669"/>
    <property type="project" value="UniProtKB-SubCell"/>
</dbReference>
<reference evidence="33 34" key="1">
    <citation type="submission" date="2020-10" db="EMBL/GenBank/DDBJ databases">
        <title>Pygocentrus nattereri (red-bellied piranha) genome, fPygNat1, primary haplotype.</title>
        <authorList>
            <person name="Myers G."/>
            <person name="Meyer A."/>
            <person name="Karagic N."/>
            <person name="Pippel M."/>
            <person name="Winkler S."/>
            <person name="Tracey A."/>
            <person name="Wood J."/>
            <person name="Formenti G."/>
            <person name="Howe K."/>
            <person name="Fedrigo O."/>
            <person name="Jarvis E.D."/>
        </authorList>
    </citation>
    <scope>NUCLEOTIDE SEQUENCE [LARGE SCALE GENOMIC DNA]</scope>
</reference>
<comment type="caution">
    <text evidence="29">Lacks conserved residue(s) required for the propagation of feature annotation.</text>
</comment>
<evidence type="ECO:0000256" key="29">
    <source>
        <dbReference type="PROSITE-ProRule" id="PRU00446"/>
    </source>
</evidence>
<keyword evidence="14 31" id="KW-0732">Signal</keyword>
<evidence type="ECO:0000256" key="3">
    <source>
        <dbReference type="ARBA" id="ARBA00004294"/>
    </source>
</evidence>
<gene>
    <name evidence="33" type="primary">MYOC</name>
</gene>
<evidence type="ECO:0000256" key="2">
    <source>
        <dbReference type="ARBA" id="ARBA00004273"/>
    </source>
</evidence>
<reference evidence="33" key="3">
    <citation type="submission" date="2025-09" db="UniProtKB">
        <authorList>
            <consortium name="Ensembl"/>
        </authorList>
    </citation>
    <scope>IDENTIFICATION</scope>
</reference>
<evidence type="ECO:0000256" key="28">
    <source>
        <dbReference type="ARBA" id="ARBA00023329"/>
    </source>
</evidence>
<dbReference type="AlphaFoldDB" id="A0AAR2KM77"/>
<reference evidence="33" key="2">
    <citation type="submission" date="2025-08" db="UniProtKB">
        <authorList>
            <consortium name="Ensembl"/>
        </authorList>
    </citation>
    <scope>IDENTIFICATION</scope>
</reference>
<dbReference type="GO" id="GO:0046872">
    <property type="term" value="F:metal ion binding"/>
    <property type="evidence" value="ECO:0007669"/>
    <property type="project" value="UniProtKB-KW"/>
</dbReference>
<dbReference type="InterPro" id="IPR050605">
    <property type="entry name" value="Olfactomedin-like_domain"/>
</dbReference>
<evidence type="ECO:0000256" key="15">
    <source>
        <dbReference type="ARBA" id="ARBA00022787"/>
    </source>
</evidence>
<dbReference type="PANTHER" id="PTHR23192:SF33">
    <property type="entry name" value="MYOCILIN"/>
    <property type="match status" value="1"/>
</dbReference>
<evidence type="ECO:0000256" key="8">
    <source>
        <dbReference type="ARBA" id="ARBA00004555"/>
    </source>
</evidence>
<keyword evidence="21" id="KW-0969">Cilium</keyword>
<name>A0AAR2KM77_PYGNA</name>
<keyword evidence="27" id="KW-0449">Lipoprotein</keyword>
<keyword evidence="13" id="KW-0479">Metal-binding</keyword>
<evidence type="ECO:0000256" key="9">
    <source>
        <dbReference type="ARBA" id="ARBA00004569"/>
    </source>
</evidence>
<dbReference type="GeneTree" id="ENSGT00940000158561"/>
<evidence type="ECO:0000313" key="34">
    <source>
        <dbReference type="Proteomes" id="UP001501920"/>
    </source>
</evidence>
<dbReference type="GO" id="GO:0007165">
    <property type="term" value="P:signal transduction"/>
    <property type="evidence" value="ECO:0007669"/>
    <property type="project" value="TreeGrafter"/>
</dbReference>
<keyword evidence="18" id="KW-0106">Calcium</keyword>
<evidence type="ECO:0000256" key="24">
    <source>
        <dbReference type="ARBA" id="ARBA00023139"/>
    </source>
</evidence>
<evidence type="ECO:0000256" key="21">
    <source>
        <dbReference type="ARBA" id="ARBA00023069"/>
    </source>
</evidence>
<keyword evidence="16" id="KW-0999">Mitochondrion inner membrane</keyword>
<evidence type="ECO:0000256" key="26">
    <source>
        <dbReference type="ARBA" id="ARBA00023273"/>
    </source>
</evidence>
<evidence type="ECO:0000256" key="30">
    <source>
        <dbReference type="SAM" id="Coils"/>
    </source>
</evidence>
<proteinExistence type="predicted"/>
<sequence length="440" mass="49510">MWVRLAVFVCWLVLGGQGQDRASFHRSGDRNGRCQYTFTVDSPVESSCPSSIRGPETENLSARLTLLEAVVSRVLGAEGLTEVAGEASDVQETRRLIQDKEQLDRQVQELRRRVEQLTMETEKLREKPCPLVQADPTDGFGVMKGSGPVTNGEFQELKAELSELPAPAKVRENVQNNTGCGELVSVGEPETHQKADGITGKYGMWFQDPVATGRLYGPNTVWRINAVGKDVKELYAYENLEQLARGLPMKVVVLPEPVESTGATVYRGFLYYQRRRSPTLLRFDLASEKIVSRKDLPQAGFHGKYPYSWGGYTDIDLAVDEQGLWAIYSTDKARGAIVLSQLDPESLEVIRSWETNVRKNKVANAFMICGRLYTIASYSTKTTTVNYTFDTASGKSKMLDVPFHNHYRYNSMIDYNYAKKKLYAWDNFHMVTYDVKLGGF</sequence>
<keyword evidence="24" id="KW-0564">Palmitate</keyword>
<evidence type="ECO:0000256" key="19">
    <source>
        <dbReference type="ARBA" id="ARBA00023034"/>
    </source>
</evidence>
<dbReference type="GO" id="GO:0005615">
    <property type="term" value="C:extracellular space"/>
    <property type="evidence" value="ECO:0007669"/>
    <property type="project" value="TreeGrafter"/>
</dbReference>
<feature type="signal peptide" evidence="31">
    <location>
        <begin position="1"/>
        <end position="18"/>
    </location>
</feature>
<keyword evidence="23" id="KW-0472">Membrane</keyword>
<evidence type="ECO:0000256" key="7">
    <source>
        <dbReference type="ARBA" id="ARBA00004550"/>
    </source>
</evidence>
<keyword evidence="11" id="KW-0964">Secreted</keyword>
<evidence type="ECO:0000256" key="17">
    <source>
        <dbReference type="ARBA" id="ARBA00022824"/>
    </source>
</evidence>
<evidence type="ECO:0000256" key="22">
    <source>
        <dbReference type="ARBA" id="ARBA00023128"/>
    </source>
</evidence>
<keyword evidence="25" id="KW-1015">Disulfide bond</keyword>
<accession>A0AAR2KM77</accession>
<dbReference type="InterPro" id="IPR003112">
    <property type="entry name" value="Olfac-like_dom"/>
</dbReference>
<evidence type="ECO:0000256" key="13">
    <source>
        <dbReference type="ARBA" id="ARBA00022723"/>
    </source>
</evidence>
<evidence type="ECO:0000256" key="23">
    <source>
        <dbReference type="ARBA" id="ARBA00023136"/>
    </source>
</evidence>
<dbReference type="Ensembl" id="ENSPNAT00000051891.1">
    <property type="protein sequence ID" value="ENSPNAP00000063216.1"/>
    <property type="gene ID" value="ENSPNAG00000035978.1"/>
</dbReference>
<feature type="domain" description="Olfactomedin-like" evidence="32">
    <location>
        <begin position="179"/>
        <end position="439"/>
    </location>
</feature>
<dbReference type="GO" id="GO:0005741">
    <property type="term" value="C:mitochondrial outer membrane"/>
    <property type="evidence" value="ECO:0007669"/>
    <property type="project" value="UniProtKB-SubCell"/>
</dbReference>
<evidence type="ECO:0000256" key="20">
    <source>
        <dbReference type="ARBA" id="ARBA00023054"/>
    </source>
</evidence>
<keyword evidence="15" id="KW-1000">Mitochondrion outer membrane</keyword>
<keyword evidence="34" id="KW-1185">Reference proteome</keyword>
<dbReference type="PANTHER" id="PTHR23192">
    <property type="entry name" value="OLFACTOMEDIN-RELATED"/>
    <property type="match status" value="1"/>
</dbReference>
<comment type="subcellular location">
    <subcellularLocation>
        <location evidence="1">Cell projection</location>
        <location evidence="1">Cilium</location>
    </subcellularLocation>
    <subcellularLocation>
        <location evidence="6">Cytoplasmic vesicle</location>
    </subcellularLocation>
    <subcellularLocation>
        <location evidence="8">Golgi apparatus</location>
    </subcellularLocation>
    <subcellularLocation>
        <location evidence="2">Mitochondrion inner membrane</location>
    </subcellularLocation>
    <subcellularLocation>
        <location evidence="9">Mitochondrion intermembrane space</location>
    </subcellularLocation>
    <subcellularLocation>
        <location evidence="3">Mitochondrion outer membrane</location>
    </subcellularLocation>
    <subcellularLocation>
        <location evidence="4">Rough endoplasmic reticulum</location>
    </subcellularLocation>
    <subcellularLocation>
        <location evidence="7">Secreted</location>
        <location evidence="7">Extracellular exosome</location>
    </subcellularLocation>
    <subcellularLocation>
        <location evidence="5">Secreted</location>
        <location evidence="5">Extracellular space</location>
        <location evidence="5">Extracellular matrix</location>
    </subcellularLocation>
</comment>
<dbReference type="SMART" id="SM00284">
    <property type="entry name" value="OLF"/>
    <property type="match status" value="1"/>
</dbReference>